<dbReference type="SUPFAM" id="SSF88874">
    <property type="entry name" value="Receptor-binding domain of short tail fibre protein gp12"/>
    <property type="match status" value="1"/>
</dbReference>
<evidence type="ECO:0000313" key="3">
    <source>
        <dbReference type="EMBL" id="NYS26861.1"/>
    </source>
</evidence>
<dbReference type="Proteomes" id="UP000529417">
    <property type="component" value="Unassembled WGS sequence"/>
</dbReference>
<feature type="domain" description="Phage tail collar" evidence="2">
    <location>
        <begin position="42"/>
        <end position="97"/>
    </location>
</feature>
<dbReference type="RefSeq" id="WP_179907652.1">
    <property type="nucleotide sequence ID" value="NZ_JACBXS010000090.1"/>
</dbReference>
<comment type="caution">
    <text evidence="3">The sequence shown here is derived from an EMBL/GenBank/DDBJ whole genome shotgun (WGS) entry which is preliminary data.</text>
</comment>
<dbReference type="Pfam" id="PF07484">
    <property type="entry name" value="Collar"/>
    <property type="match status" value="1"/>
</dbReference>
<keyword evidence="4" id="KW-1185">Reference proteome</keyword>
<evidence type="ECO:0000259" key="2">
    <source>
        <dbReference type="Pfam" id="PF07484"/>
    </source>
</evidence>
<protein>
    <submittedName>
        <fullName evidence="3">Tail fiber protein</fullName>
    </submittedName>
</protein>
<sequence length="223" mass="22445">MPIHALRDLAAPTPKALLATALAAMTGTAAPTPAAAQDFYIGQIIMGAWDFCPRGTAPAAGQQLAINQYQALFALLGTNFGGNGTTVFNVPDLRARAAVGAGSAPGLAPVTLGEQGGQESVTLTQSQMPAHRHTVSTTAVGTMQAASGPATATAAAGNALSNAAASTYTAIGQPSTAMRGGTVQVEIDTDTDLAGGNAPFDNRSPFLGMTYCIVTEGLFPPRD</sequence>
<reference evidence="3 4" key="1">
    <citation type="journal article" date="2000" name="Arch. Microbiol.">
        <title>Rhodobaca bogoriensis gen. nov. and sp. nov., an alkaliphilic purple nonsulfur bacterium from African Rift Valley soda lakes.</title>
        <authorList>
            <person name="Milford A.D."/>
            <person name="Achenbach L.A."/>
            <person name="Jung D.O."/>
            <person name="Madigan M.T."/>
        </authorList>
    </citation>
    <scope>NUCLEOTIDE SEQUENCE [LARGE SCALE GENOMIC DNA]</scope>
    <source>
        <strain evidence="3 4">2376</strain>
    </source>
</reference>
<evidence type="ECO:0000313" key="4">
    <source>
        <dbReference type="Proteomes" id="UP000529417"/>
    </source>
</evidence>
<organism evidence="3 4">
    <name type="scientific">Rhabdonatronobacter sediminivivens</name>
    <dbReference type="NCBI Taxonomy" id="2743469"/>
    <lineage>
        <taxon>Bacteria</taxon>
        <taxon>Pseudomonadati</taxon>
        <taxon>Pseudomonadota</taxon>
        <taxon>Alphaproteobacteria</taxon>
        <taxon>Rhodobacterales</taxon>
        <taxon>Paracoccaceae</taxon>
        <taxon>Rhabdonatronobacter</taxon>
    </lineage>
</organism>
<feature type="chain" id="PRO_5031237323" evidence="1">
    <location>
        <begin position="37"/>
        <end position="223"/>
    </location>
</feature>
<keyword evidence="1" id="KW-0732">Signal</keyword>
<dbReference type="EMBL" id="JACBXS010000090">
    <property type="protein sequence ID" value="NYS26861.1"/>
    <property type="molecule type" value="Genomic_DNA"/>
</dbReference>
<dbReference type="InterPro" id="IPR037053">
    <property type="entry name" value="Phage_tail_collar_dom_sf"/>
</dbReference>
<dbReference type="Gene3D" id="3.90.1340.10">
    <property type="entry name" value="Phage tail collar domain"/>
    <property type="match status" value="1"/>
</dbReference>
<proteinExistence type="predicted"/>
<accession>A0A7Z0I2P9</accession>
<name>A0A7Z0I2P9_9RHOB</name>
<gene>
    <name evidence="3" type="ORF">HUK65_18045</name>
</gene>
<evidence type="ECO:0000256" key="1">
    <source>
        <dbReference type="SAM" id="SignalP"/>
    </source>
</evidence>
<dbReference type="InterPro" id="IPR011083">
    <property type="entry name" value="Phage_tail_collar_dom"/>
</dbReference>
<dbReference type="AlphaFoldDB" id="A0A7Z0I2P9"/>
<feature type="signal peptide" evidence="1">
    <location>
        <begin position="1"/>
        <end position="36"/>
    </location>
</feature>